<dbReference type="Gene3D" id="3.90.1170.50">
    <property type="entry name" value="Aldehyde oxidase/xanthine dehydrogenase, a/b hammerhead"/>
    <property type="match status" value="1"/>
</dbReference>
<dbReference type="RefSeq" id="WP_343841902.1">
    <property type="nucleotide sequence ID" value="NZ_BAAAEI010000006.1"/>
</dbReference>
<dbReference type="Gene3D" id="3.30.365.10">
    <property type="entry name" value="Aldehyde oxidase/xanthine dehydrogenase, molybdopterin binding domain"/>
    <property type="match status" value="4"/>
</dbReference>
<dbReference type="InterPro" id="IPR000674">
    <property type="entry name" value="Ald_Oxase/Xan_DH_a/b"/>
</dbReference>
<gene>
    <name evidence="2" type="ORF">GCM10009092_07360</name>
</gene>
<evidence type="ECO:0000313" key="3">
    <source>
        <dbReference type="Proteomes" id="UP001501757"/>
    </source>
</evidence>
<dbReference type="Proteomes" id="UP001501757">
    <property type="component" value="Unassembled WGS sequence"/>
</dbReference>
<evidence type="ECO:0000259" key="1">
    <source>
        <dbReference type="SMART" id="SM01008"/>
    </source>
</evidence>
<dbReference type="SUPFAM" id="SSF56003">
    <property type="entry name" value="Molybdenum cofactor-binding domain"/>
    <property type="match status" value="2"/>
</dbReference>
<dbReference type="Pfam" id="PF20256">
    <property type="entry name" value="MoCoBD_2"/>
    <property type="match status" value="2"/>
</dbReference>
<dbReference type="PIRSF" id="PIRSF036389">
    <property type="entry name" value="IOR_B"/>
    <property type="match status" value="1"/>
</dbReference>
<dbReference type="InterPro" id="IPR037165">
    <property type="entry name" value="AldOxase/xan_DH_Mopterin-bd_sf"/>
</dbReference>
<dbReference type="SMART" id="SM01008">
    <property type="entry name" value="Ald_Xan_dh_C"/>
    <property type="match status" value="1"/>
</dbReference>
<dbReference type="Pfam" id="PF02738">
    <property type="entry name" value="MoCoBD_1"/>
    <property type="match status" value="1"/>
</dbReference>
<dbReference type="InterPro" id="IPR006311">
    <property type="entry name" value="TAT_signal"/>
</dbReference>
<dbReference type="InterPro" id="IPR008274">
    <property type="entry name" value="AldOxase/xan_DH_MoCoBD1"/>
</dbReference>
<reference evidence="3" key="1">
    <citation type="journal article" date="2019" name="Int. J. Syst. Evol. Microbiol.">
        <title>The Global Catalogue of Microorganisms (GCM) 10K type strain sequencing project: providing services to taxonomists for standard genome sequencing and annotation.</title>
        <authorList>
            <consortium name="The Broad Institute Genomics Platform"/>
            <consortium name="The Broad Institute Genome Sequencing Center for Infectious Disease"/>
            <person name="Wu L."/>
            <person name="Ma J."/>
        </authorList>
    </citation>
    <scope>NUCLEOTIDE SEQUENCE [LARGE SCALE GENOMIC DNA]</scope>
    <source>
        <strain evidence="3">JCM 13378</strain>
    </source>
</reference>
<dbReference type="PROSITE" id="PS51318">
    <property type="entry name" value="TAT"/>
    <property type="match status" value="1"/>
</dbReference>
<dbReference type="PANTHER" id="PTHR47495">
    <property type="entry name" value="ALDEHYDE DEHYDROGENASE"/>
    <property type="match status" value="1"/>
</dbReference>
<comment type="caution">
    <text evidence="2">The sequence shown here is derived from an EMBL/GenBank/DDBJ whole genome shotgun (WGS) entry which is preliminary data.</text>
</comment>
<dbReference type="InterPro" id="IPR052516">
    <property type="entry name" value="N-heterocyclic_Hydroxylase"/>
</dbReference>
<dbReference type="InterPro" id="IPR012368">
    <property type="entry name" value="OxRdtase_Mopterin-bd_su_IorB"/>
</dbReference>
<dbReference type="InterPro" id="IPR046867">
    <property type="entry name" value="AldOxase/xan_DH_MoCoBD2"/>
</dbReference>
<organism evidence="2 3">
    <name type="scientific">Bowmanella denitrificans</name>
    <dbReference type="NCBI Taxonomy" id="366582"/>
    <lineage>
        <taxon>Bacteria</taxon>
        <taxon>Pseudomonadati</taxon>
        <taxon>Pseudomonadota</taxon>
        <taxon>Gammaproteobacteria</taxon>
        <taxon>Alteromonadales</taxon>
        <taxon>Alteromonadaceae</taxon>
        <taxon>Bowmanella</taxon>
    </lineage>
</organism>
<dbReference type="PANTHER" id="PTHR47495:SF1">
    <property type="entry name" value="BLL3820 PROTEIN"/>
    <property type="match status" value="1"/>
</dbReference>
<keyword evidence="3" id="KW-1185">Reference proteome</keyword>
<feature type="domain" description="Aldehyde oxidase/xanthine dehydrogenase a/b hammerhead" evidence="1">
    <location>
        <begin position="200"/>
        <end position="298"/>
    </location>
</feature>
<dbReference type="EMBL" id="BAAAEI010000006">
    <property type="protein sequence ID" value="GAA0345409.1"/>
    <property type="molecule type" value="Genomic_DNA"/>
</dbReference>
<evidence type="ECO:0000313" key="2">
    <source>
        <dbReference type="EMBL" id="GAA0345409.1"/>
    </source>
</evidence>
<accession>A0ABP3GJ65</accession>
<sequence>MEISRRQFVKLSLVSGGGLLFAVTLPTCSQETGTDHQFDVYFRLNMDGSITYRDTKPEMGQGISTGLAMVACDELGADWQRLVIERPPLNTEMPIEHSLESSAGSNGMLAAYLPLRQAAANVRHVFIECACDIWRCSPEDCFVSQGKVHRLATSQAIAFSALFRGVIGRPLPTNAALKSDKDLTLIGAPVSILENQDIVTGQQEYAIDVALEGMVHASIERSPTTDARLVSVDDQLCRELNGVLETIVLPAFPYKTDESNQWQEKYRGTKSGVAVIAVSTWHALQGLRLLKTVWGESRYTGQDDQSIKDALLSIPQERIRDVVSSGDVDKEIAKATPTSLFESQYFNPYQENAHIEPLSAVAKYDGKTLSLWAGSQSPTLALYYVAEVTGVAVSNIKIHSMRSGGGFGRRYFFDFIAEAAYLAIQIRKPVKVTWRREDCMRHGRYHLARFDQHRLVLDAKNNPVAWDCLTRSGNNYGWLARNNMLDYYAGATIHRRCRHAESDSLVLLPGSWRSVDAHPQGLARECFIDEVADKLGVDPIAIRRQWLSQQAAHFQGEKLKPEMVKQRNEVQAGLLAMLNLASDNQEWNRTMQPNQGKGLSLSYFYGTYVCQMAFVSQSNKGIKVDKVVCLFDCGKVVNPQLVHGQIEGSIIWALSAVLNPAISVQNGAVVQSNFHDYPVLRLAETPVIDIQLVNSHRPPNRVGEAAVPDTAPAVLNAVFNLTGIRVRQLPLSATVFN</sequence>
<protein>
    <submittedName>
        <fullName evidence="2">Molybdopterin-dependent oxidoreductase</fullName>
    </submittedName>
</protein>
<proteinExistence type="predicted"/>
<name>A0ABP3GJ65_9ALTE</name>